<evidence type="ECO:0000313" key="2">
    <source>
        <dbReference type="EMBL" id="GAA4285064.1"/>
    </source>
</evidence>
<organism evidence="2 3">
    <name type="scientific">Brevibacterium daeguense</name>
    <dbReference type="NCBI Taxonomy" id="909936"/>
    <lineage>
        <taxon>Bacteria</taxon>
        <taxon>Bacillati</taxon>
        <taxon>Actinomycetota</taxon>
        <taxon>Actinomycetes</taxon>
        <taxon>Micrococcales</taxon>
        <taxon>Brevibacteriaceae</taxon>
        <taxon>Brevibacterium</taxon>
    </lineage>
</organism>
<gene>
    <name evidence="2" type="ORF">GCM10022261_25950</name>
</gene>
<feature type="compositionally biased region" description="Basic and acidic residues" evidence="1">
    <location>
        <begin position="1"/>
        <end position="28"/>
    </location>
</feature>
<feature type="region of interest" description="Disordered" evidence="1">
    <location>
        <begin position="1"/>
        <end position="62"/>
    </location>
</feature>
<dbReference type="InterPro" id="IPR028037">
    <property type="entry name" value="Antitoxin_Rv0909/MT0933"/>
</dbReference>
<dbReference type="Pfam" id="PF14013">
    <property type="entry name" value="MT0933_antitox"/>
    <property type="match status" value="1"/>
</dbReference>
<accession>A0ABP8EM58</accession>
<name>A0ABP8EM58_9MICO</name>
<comment type="caution">
    <text evidence="2">The sequence shown here is derived from an EMBL/GenBank/DDBJ whole genome shotgun (WGS) entry which is preliminary data.</text>
</comment>
<dbReference type="Proteomes" id="UP001501586">
    <property type="component" value="Unassembled WGS sequence"/>
</dbReference>
<evidence type="ECO:0008006" key="4">
    <source>
        <dbReference type="Google" id="ProtNLM"/>
    </source>
</evidence>
<keyword evidence="3" id="KW-1185">Reference proteome</keyword>
<dbReference type="RefSeq" id="WP_236866643.1">
    <property type="nucleotide sequence ID" value="NZ_BAABAZ010000007.1"/>
</dbReference>
<dbReference type="EMBL" id="BAABAZ010000007">
    <property type="protein sequence ID" value="GAA4285064.1"/>
    <property type="molecule type" value="Genomic_DNA"/>
</dbReference>
<feature type="compositionally biased region" description="Basic and acidic residues" evidence="1">
    <location>
        <begin position="39"/>
        <end position="62"/>
    </location>
</feature>
<proteinExistence type="predicted"/>
<reference evidence="3" key="1">
    <citation type="journal article" date="2019" name="Int. J. Syst. Evol. Microbiol.">
        <title>The Global Catalogue of Microorganisms (GCM) 10K type strain sequencing project: providing services to taxonomists for standard genome sequencing and annotation.</title>
        <authorList>
            <consortium name="The Broad Institute Genomics Platform"/>
            <consortium name="The Broad Institute Genome Sequencing Center for Infectious Disease"/>
            <person name="Wu L."/>
            <person name="Ma J."/>
        </authorList>
    </citation>
    <scope>NUCLEOTIDE SEQUENCE [LARGE SCALE GENOMIC DNA]</scope>
    <source>
        <strain evidence="3">JCM 17458</strain>
    </source>
</reference>
<protein>
    <recommendedName>
        <fullName evidence="4">MT0933-like antitoxin protein</fullName>
    </recommendedName>
</protein>
<evidence type="ECO:0000313" key="3">
    <source>
        <dbReference type="Proteomes" id="UP001501586"/>
    </source>
</evidence>
<sequence length="62" mass="6183">MGLADKAKDAAGSDRGEKATDAGLDKAADAASGVGGGKFSDKVDKGRDAADEKVGNESDQQK</sequence>
<evidence type="ECO:0000256" key="1">
    <source>
        <dbReference type="SAM" id="MobiDB-lite"/>
    </source>
</evidence>